<keyword evidence="1" id="KW-0328">Glycosyltransferase</keyword>
<dbReference type="KEGG" id="mbet:N8K70_02680"/>
<proteinExistence type="predicted"/>
<name>A0AA97I787_9MICO</name>
<dbReference type="Proteomes" id="UP001305498">
    <property type="component" value="Chromosome"/>
</dbReference>
<dbReference type="SUPFAM" id="SSF53756">
    <property type="entry name" value="UDP-Glycosyltransferase/glycogen phosphorylase"/>
    <property type="match status" value="1"/>
</dbReference>
<gene>
    <name evidence="1" type="ORF">N8K70_02680</name>
</gene>
<accession>A0AA97I787</accession>
<dbReference type="PANTHER" id="PTHR12526">
    <property type="entry name" value="GLYCOSYLTRANSFERASE"/>
    <property type="match status" value="1"/>
</dbReference>
<dbReference type="AlphaFoldDB" id="A0AA97I787"/>
<keyword evidence="1" id="KW-0808">Transferase</keyword>
<dbReference type="Pfam" id="PF13692">
    <property type="entry name" value="Glyco_trans_1_4"/>
    <property type="match status" value="1"/>
</dbReference>
<protein>
    <submittedName>
        <fullName evidence="1">Glycosyltransferase</fullName>
        <ecNumber evidence="1">2.4.-.-</ecNumber>
    </submittedName>
</protein>
<sequence length="478" mass="52579">MHITATLPPGRQFALTWAIEDSWGGMTSAMLHRSRAFVRLGGQPVTVLTFDPDPGYPEREARLRAAGDLIEGMRLLNIWDWLRQNALPGGSARLDRHPFTPLSELPPDPSERITERRRGDLVLSRVRSGADGGILQTDHFREDGSLLLSERRDGKERGTQGGKSVVLCDGDGRPVRSWGRIAHLYHAWLDRLTASGPAFLVVDSKTVAQWALEYRRPRAVTMHVVHASHLVGTRRPHAPLRESRRKVFENLGGFDAVVLLTRRQRDDVVALLGRRRTLEVIANSRDLPPSPSLERRAGAGIMLASLTPRKRVGHAIRAVHAARARGADVELDVWGDGEERDALAGLAGDGVRLRGHSADAATRLAEASFLLSASTSEGFPLVLVEALAAGCVPIAYDVPYGPADVIRDGVNGFLVPAGDEEALSAAVERFVALPERDRARMRAAAVSSAQRFTDEAVTREWGRAMRRAHRRKRLRLAR</sequence>
<dbReference type="GO" id="GO:0016757">
    <property type="term" value="F:glycosyltransferase activity"/>
    <property type="evidence" value="ECO:0007669"/>
    <property type="project" value="UniProtKB-KW"/>
</dbReference>
<keyword evidence="2" id="KW-1185">Reference proteome</keyword>
<reference evidence="1 2" key="1">
    <citation type="submission" date="2023-02" db="EMBL/GenBank/DDBJ databases">
        <title>Microbacterium betulae sp. nov., isolated from birch wood.</title>
        <authorList>
            <person name="Pasciak M."/>
            <person name="Pawlik K.J."/>
            <person name="Martynowski D."/>
            <person name="Laczmanski L."/>
            <person name="Ciekot J."/>
            <person name="Szponar B."/>
            <person name="Wojcik-Fatla A."/>
            <person name="Mackiewicz B."/>
            <person name="Farian E."/>
            <person name="Cholewa G."/>
            <person name="Cholewa A."/>
            <person name="Dutkiewicz J."/>
        </authorList>
    </citation>
    <scope>NUCLEOTIDE SEQUENCE [LARGE SCALE GENOMIC DNA]</scope>
    <source>
        <strain evidence="1 2">AB</strain>
    </source>
</reference>
<dbReference type="Gene3D" id="3.40.50.2000">
    <property type="entry name" value="Glycogen Phosphorylase B"/>
    <property type="match status" value="3"/>
</dbReference>
<evidence type="ECO:0000313" key="1">
    <source>
        <dbReference type="EMBL" id="WOF24689.1"/>
    </source>
</evidence>
<organism evidence="1 2">
    <name type="scientific">Microbacterium betulae</name>
    <dbReference type="NCBI Taxonomy" id="2981139"/>
    <lineage>
        <taxon>Bacteria</taxon>
        <taxon>Bacillati</taxon>
        <taxon>Actinomycetota</taxon>
        <taxon>Actinomycetes</taxon>
        <taxon>Micrococcales</taxon>
        <taxon>Microbacteriaceae</taxon>
        <taxon>Microbacterium</taxon>
    </lineage>
</organism>
<dbReference type="EMBL" id="CP118157">
    <property type="protein sequence ID" value="WOF24689.1"/>
    <property type="molecule type" value="Genomic_DNA"/>
</dbReference>
<dbReference type="EC" id="2.4.-.-" evidence="1"/>
<evidence type="ECO:0000313" key="2">
    <source>
        <dbReference type="Proteomes" id="UP001305498"/>
    </source>
</evidence>
<dbReference type="RefSeq" id="WP_317141162.1">
    <property type="nucleotide sequence ID" value="NZ_CP118157.1"/>
</dbReference>